<comment type="caution">
    <text evidence="2">The sequence shown here is derived from an EMBL/GenBank/DDBJ whole genome shotgun (WGS) entry which is preliminary data.</text>
</comment>
<feature type="transmembrane region" description="Helical" evidence="1">
    <location>
        <begin position="41"/>
        <end position="60"/>
    </location>
</feature>
<keyword evidence="3" id="KW-1185">Reference proteome</keyword>
<dbReference type="NCBIfam" id="TIGR02893">
    <property type="entry name" value="spore_yabQ"/>
    <property type="match status" value="1"/>
</dbReference>
<proteinExistence type="predicted"/>
<dbReference type="InterPro" id="IPR019074">
    <property type="entry name" value="YabQ"/>
</dbReference>
<accession>A0A923LKG7</accession>
<keyword evidence="1" id="KW-1133">Transmembrane helix</keyword>
<keyword evidence="1" id="KW-0812">Transmembrane</keyword>
<evidence type="ECO:0000313" key="2">
    <source>
        <dbReference type="EMBL" id="MBC5689899.1"/>
    </source>
</evidence>
<reference evidence="2" key="1">
    <citation type="submission" date="2020-08" db="EMBL/GenBank/DDBJ databases">
        <title>Genome public.</title>
        <authorList>
            <person name="Liu C."/>
            <person name="Sun Q."/>
        </authorList>
    </citation>
    <scope>NUCLEOTIDE SEQUENCE</scope>
    <source>
        <strain evidence="2">NSJ-55</strain>
    </source>
</reference>
<evidence type="ECO:0000256" key="1">
    <source>
        <dbReference type="SAM" id="Phobius"/>
    </source>
</evidence>
<protein>
    <submittedName>
        <fullName evidence="2">Spore cortex biosynthesis protein YabQ</fullName>
    </submittedName>
</protein>
<dbReference type="Pfam" id="PF09578">
    <property type="entry name" value="Spore_YabQ"/>
    <property type="match status" value="1"/>
</dbReference>
<name>A0A923LKG7_9FIRM</name>
<dbReference type="EMBL" id="JACOPF010000003">
    <property type="protein sequence ID" value="MBC5689899.1"/>
    <property type="molecule type" value="Genomic_DNA"/>
</dbReference>
<dbReference type="Proteomes" id="UP000652477">
    <property type="component" value="Unassembled WGS sequence"/>
</dbReference>
<feature type="transmembrane region" description="Helical" evidence="1">
    <location>
        <begin position="72"/>
        <end position="92"/>
    </location>
</feature>
<gene>
    <name evidence="2" type="ORF">H8S37_13360</name>
</gene>
<dbReference type="AlphaFoldDB" id="A0A923LKG7"/>
<organism evidence="2 3">
    <name type="scientific">Mediterraneibacter hominis</name>
    <dbReference type="NCBI Taxonomy" id="2763054"/>
    <lineage>
        <taxon>Bacteria</taxon>
        <taxon>Bacillati</taxon>
        <taxon>Bacillota</taxon>
        <taxon>Clostridia</taxon>
        <taxon>Lachnospirales</taxon>
        <taxon>Lachnospiraceae</taxon>
        <taxon>Mediterraneibacter</taxon>
    </lineage>
</organism>
<evidence type="ECO:0000313" key="3">
    <source>
        <dbReference type="Proteomes" id="UP000652477"/>
    </source>
</evidence>
<dbReference type="RefSeq" id="WP_186876564.1">
    <property type="nucleotide sequence ID" value="NZ_JACOPF010000003.1"/>
</dbReference>
<feature type="transmembrane region" description="Helical" evidence="1">
    <location>
        <begin position="12"/>
        <end position="29"/>
    </location>
</feature>
<keyword evidence="1" id="KW-0472">Membrane</keyword>
<sequence length="110" mass="13166">MMLGIGTEALIFLYAGLSGITVMAVYYALVLFRKLIRHKNWAVSLEDFFFWLLVSIYLFHQMYRTTYGSIRWFFILGVVCGSILPYLFRILLKKIWTKHKKNLEKYKKNR</sequence>